<comment type="caution">
    <text evidence="2">The sequence shown here is derived from an EMBL/GenBank/DDBJ whole genome shotgun (WGS) entry which is preliminary data.</text>
</comment>
<dbReference type="AlphaFoldDB" id="A0A9P6PUN6"/>
<dbReference type="InterPro" id="IPR014752">
    <property type="entry name" value="Arrestin-like_C"/>
</dbReference>
<evidence type="ECO:0000256" key="1">
    <source>
        <dbReference type="SAM" id="MobiDB-lite"/>
    </source>
</evidence>
<reference evidence="2" key="1">
    <citation type="journal article" date="2020" name="Fungal Divers.">
        <title>Resolving the Mortierellaceae phylogeny through synthesis of multi-gene phylogenetics and phylogenomics.</title>
        <authorList>
            <person name="Vandepol N."/>
            <person name="Liber J."/>
            <person name="Desiro A."/>
            <person name="Na H."/>
            <person name="Kennedy M."/>
            <person name="Barry K."/>
            <person name="Grigoriev I.V."/>
            <person name="Miller A.N."/>
            <person name="O'Donnell K."/>
            <person name="Stajich J.E."/>
            <person name="Bonito G."/>
        </authorList>
    </citation>
    <scope>NUCLEOTIDE SEQUENCE</scope>
    <source>
        <strain evidence="2">KOD948</strain>
    </source>
</reference>
<proteinExistence type="predicted"/>
<sequence>MNSFTLEATLDTKEANTIEFLGLPSTTVQHQISGTLRLHVQKAVQLKELSVAFIGETRTNILSAVVSVRTDAMCICRVESQVVGTSTLYQPGDYSFPFNLSLPGDLATTDSAKLKSDSLIWGYDLVAYGTPAGLFARRKIVYKPVILKRLHVPPSDTSNARYSTKRPDEFECSLYAPKFVSSDETKLHLSFYLHPYTRAHRVKEVLATAIQSEFVSFDHKTMECTVLGLSELDPTSSNADPMRIEEHKSLMKIDNVRVISNTATVVNPDQEEFTVAWGRECAVDLELDLIRDDILPSEMLGWLKIYHRIRFTIVFADPKVRDLVVMAPFQIGNILQELWSLQSAPDGLTPPDYGEDNDNSTLLDSNTSRVSRQELHRETYPEREPIVPDLVDDLPPVYEAGDEAPLPYSEK</sequence>
<dbReference type="EMBL" id="JAAAJA010000523">
    <property type="protein sequence ID" value="KAG0252391.1"/>
    <property type="molecule type" value="Genomic_DNA"/>
</dbReference>
<organism evidence="2 3">
    <name type="scientific">Mortierella polycephala</name>
    <dbReference type="NCBI Taxonomy" id="41804"/>
    <lineage>
        <taxon>Eukaryota</taxon>
        <taxon>Fungi</taxon>
        <taxon>Fungi incertae sedis</taxon>
        <taxon>Mucoromycota</taxon>
        <taxon>Mortierellomycotina</taxon>
        <taxon>Mortierellomycetes</taxon>
        <taxon>Mortierellales</taxon>
        <taxon>Mortierellaceae</taxon>
        <taxon>Mortierella</taxon>
    </lineage>
</organism>
<feature type="compositionally biased region" description="Polar residues" evidence="1">
    <location>
        <begin position="359"/>
        <end position="370"/>
    </location>
</feature>
<name>A0A9P6PUN6_9FUNG</name>
<evidence type="ECO:0000313" key="3">
    <source>
        <dbReference type="Proteomes" id="UP000726737"/>
    </source>
</evidence>
<evidence type="ECO:0008006" key="4">
    <source>
        <dbReference type="Google" id="ProtNLM"/>
    </source>
</evidence>
<feature type="compositionally biased region" description="Basic and acidic residues" evidence="1">
    <location>
        <begin position="371"/>
        <end position="386"/>
    </location>
</feature>
<protein>
    <recommendedName>
        <fullName evidence="4">Arrestin-like N-terminal domain-containing protein</fullName>
    </recommendedName>
</protein>
<dbReference type="OrthoDB" id="2423224at2759"/>
<dbReference type="Proteomes" id="UP000726737">
    <property type="component" value="Unassembled WGS sequence"/>
</dbReference>
<dbReference type="Gene3D" id="2.60.40.640">
    <property type="match status" value="1"/>
</dbReference>
<keyword evidence="3" id="KW-1185">Reference proteome</keyword>
<gene>
    <name evidence="2" type="ORF">BG011_007008</name>
</gene>
<accession>A0A9P6PUN6</accession>
<evidence type="ECO:0000313" key="2">
    <source>
        <dbReference type="EMBL" id="KAG0252391.1"/>
    </source>
</evidence>
<feature type="compositionally biased region" description="Low complexity" evidence="1">
    <location>
        <begin position="387"/>
        <end position="397"/>
    </location>
</feature>
<feature type="region of interest" description="Disordered" evidence="1">
    <location>
        <begin position="346"/>
        <end position="411"/>
    </location>
</feature>